<proteinExistence type="predicted"/>
<dbReference type="Proteomes" id="UP000664369">
    <property type="component" value="Unassembled WGS sequence"/>
</dbReference>
<feature type="transmembrane region" description="Helical" evidence="1">
    <location>
        <begin position="32"/>
        <end position="51"/>
    </location>
</feature>
<evidence type="ECO:0000313" key="2">
    <source>
        <dbReference type="EMBL" id="MBO2010419.1"/>
    </source>
</evidence>
<gene>
    <name evidence="2" type="ORF">J4E00_15265</name>
</gene>
<sequence length="126" mass="13530">MIATTFYKPALFAAVLLPTVWAVHSLSRRGGAAVQYYGVVGGAGVLALAIWCMPRTLLDDLPLLGFALLYEFIALVLASLWLSIRALFNPSPIPWWFALPCLLAAFLFVLFLSLVSIGLGSSGMVG</sequence>
<keyword evidence="1" id="KW-1133">Transmembrane helix</keyword>
<protein>
    <recommendedName>
        <fullName evidence="4">DUF3147 family protein</fullName>
    </recommendedName>
</protein>
<feature type="transmembrane region" description="Helical" evidence="1">
    <location>
        <begin position="63"/>
        <end position="84"/>
    </location>
</feature>
<comment type="caution">
    <text evidence="2">The sequence shown here is derived from an EMBL/GenBank/DDBJ whole genome shotgun (WGS) entry which is preliminary data.</text>
</comment>
<accession>A0ABS3QI03</accession>
<dbReference type="RefSeq" id="WP_208176042.1">
    <property type="nucleotide sequence ID" value="NZ_JAGETZ010000006.1"/>
</dbReference>
<feature type="transmembrane region" description="Helical" evidence="1">
    <location>
        <begin position="96"/>
        <end position="119"/>
    </location>
</feature>
<evidence type="ECO:0000313" key="3">
    <source>
        <dbReference type="Proteomes" id="UP000664369"/>
    </source>
</evidence>
<organism evidence="2 3">
    <name type="scientific">Hymenobacter negativus</name>
    <dbReference type="NCBI Taxonomy" id="2795026"/>
    <lineage>
        <taxon>Bacteria</taxon>
        <taxon>Pseudomonadati</taxon>
        <taxon>Bacteroidota</taxon>
        <taxon>Cytophagia</taxon>
        <taxon>Cytophagales</taxon>
        <taxon>Hymenobacteraceae</taxon>
        <taxon>Hymenobacter</taxon>
    </lineage>
</organism>
<evidence type="ECO:0008006" key="4">
    <source>
        <dbReference type="Google" id="ProtNLM"/>
    </source>
</evidence>
<keyword evidence="3" id="KW-1185">Reference proteome</keyword>
<keyword evidence="1" id="KW-0812">Transmembrane</keyword>
<name>A0ABS3QI03_9BACT</name>
<keyword evidence="1" id="KW-0472">Membrane</keyword>
<dbReference type="EMBL" id="JAGETZ010000006">
    <property type="protein sequence ID" value="MBO2010419.1"/>
    <property type="molecule type" value="Genomic_DNA"/>
</dbReference>
<reference evidence="2 3" key="1">
    <citation type="submission" date="2021-03" db="EMBL/GenBank/DDBJ databases">
        <authorList>
            <person name="Kim M.K."/>
        </authorList>
    </citation>
    <scope>NUCLEOTIDE SEQUENCE [LARGE SCALE GENOMIC DNA]</scope>
    <source>
        <strain evidence="2 3">BT442</strain>
    </source>
</reference>
<evidence type="ECO:0000256" key="1">
    <source>
        <dbReference type="SAM" id="Phobius"/>
    </source>
</evidence>